<dbReference type="EMBL" id="UOFN01000101">
    <property type="protein sequence ID" value="VAW78749.1"/>
    <property type="molecule type" value="Genomic_DNA"/>
</dbReference>
<proteinExistence type="predicted"/>
<protein>
    <recommendedName>
        <fullName evidence="1">DUF302 domain-containing protein</fullName>
    </recommendedName>
</protein>
<feature type="domain" description="DUF302" evidence="1">
    <location>
        <begin position="55"/>
        <end position="117"/>
    </location>
</feature>
<dbReference type="PANTHER" id="PTHR38342:SF2">
    <property type="entry name" value="INNER MEMBRANE OR EXPORTED"/>
    <property type="match status" value="1"/>
</dbReference>
<sequence length="150" mass="16405">MKRIVMTVLMTLGLIAGAVASDGFIQVKSSYTVEQTLDRFEKAAKAKGMKIFTRIDHAAGAASVDKKLRPTALLIFGNPKIGTLLMQSNQAIAVDLPMKALAWRDENGQVWMGYNDPAYLVKRHGIADRDAVVEKIRKALRAFCKAATSP</sequence>
<accession>A0A3B0YX54</accession>
<dbReference type="Pfam" id="PF03625">
    <property type="entry name" value="DUF302"/>
    <property type="match status" value="1"/>
</dbReference>
<evidence type="ECO:0000259" key="1">
    <source>
        <dbReference type="Pfam" id="PF03625"/>
    </source>
</evidence>
<dbReference type="AlphaFoldDB" id="A0A3B0YX54"/>
<gene>
    <name evidence="2" type="ORF">MNBD_GAMMA15-1191</name>
</gene>
<dbReference type="Gene3D" id="3.30.310.70">
    <property type="entry name" value="TT1751-like domain"/>
    <property type="match status" value="1"/>
</dbReference>
<name>A0A3B0YX54_9ZZZZ</name>
<dbReference type="CDD" id="cd14797">
    <property type="entry name" value="DUF302"/>
    <property type="match status" value="1"/>
</dbReference>
<dbReference type="InterPro" id="IPR035923">
    <property type="entry name" value="TT1751-like_sf"/>
</dbReference>
<reference evidence="2" key="1">
    <citation type="submission" date="2018-06" db="EMBL/GenBank/DDBJ databases">
        <authorList>
            <person name="Zhirakovskaya E."/>
        </authorList>
    </citation>
    <scope>NUCLEOTIDE SEQUENCE</scope>
</reference>
<dbReference type="PANTHER" id="PTHR38342">
    <property type="entry name" value="SLR5037 PROTEIN"/>
    <property type="match status" value="1"/>
</dbReference>
<organism evidence="2">
    <name type="scientific">hydrothermal vent metagenome</name>
    <dbReference type="NCBI Taxonomy" id="652676"/>
    <lineage>
        <taxon>unclassified sequences</taxon>
        <taxon>metagenomes</taxon>
        <taxon>ecological metagenomes</taxon>
    </lineage>
</organism>
<dbReference type="InterPro" id="IPR005180">
    <property type="entry name" value="DUF302"/>
</dbReference>
<evidence type="ECO:0000313" key="2">
    <source>
        <dbReference type="EMBL" id="VAW78749.1"/>
    </source>
</evidence>
<dbReference type="SUPFAM" id="SSF103247">
    <property type="entry name" value="TT1751-like"/>
    <property type="match status" value="1"/>
</dbReference>